<dbReference type="Pfam" id="PF02518">
    <property type="entry name" value="HATPase_c"/>
    <property type="match status" value="1"/>
</dbReference>
<dbReference type="Pfam" id="PF00512">
    <property type="entry name" value="HisKA"/>
    <property type="match status" value="1"/>
</dbReference>
<dbReference type="InterPro" id="IPR036097">
    <property type="entry name" value="HisK_dim/P_sf"/>
</dbReference>
<dbReference type="InterPro" id="IPR005467">
    <property type="entry name" value="His_kinase_dom"/>
</dbReference>
<dbReference type="SUPFAM" id="SSF55874">
    <property type="entry name" value="ATPase domain of HSP90 chaperone/DNA topoisomerase II/histidine kinase"/>
    <property type="match status" value="1"/>
</dbReference>
<name>A0A154W286_9PROT</name>
<keyword evidence="6" id="KW-0175">Coiled coil</keyword>
<dbReference type="GO" id="GO:0000156">
    <property type="term" value="F:phosphorelay response regulator activity"/>
    <property type="evidence" value="ECO:0007669"/>
    <property type="project" value="TreeGrafter"/>
</dbReference>
<dbReference type="Gene3D" id="3.30.565.10">
    <property type="entry name" value="Histidine kinase-like ATPase, C-terminal domain"/>
    <property type="match status" value="1"/>
</dbReference>
<dbReference type="SMART" id="SM00387">
    <property type="entry name" value="HATPase_c"/>
    <property type="match status" value="1"/>
</dbReference>
<gene>
    <name evidence="9" type="ORF">AUP43_09990</name>
</gene>
<dbReference type="CDD" id="cd19410">
    <property type="entry name" value="HK9-like_sensor"/>
    <property type="match status" value="1"/>
</dbReference>
<keyword evidence="3" id="KW-0597">Phosphoprotein</keyword>
<protein>
    <recommendedName>
        <fullName evidence="2">histidine kinase</fullName>
        <ecNumber evidence="2">2.7.13.3</ecNumber>
    </recommendedName>
</protein>
<dbReference type="PANTHER" id="PTHR42878:SF15">
    <property type="entry name" value="BACTERIOPHYTOCHROME"/>
    <property type="match status" value="1"/>
</dbReference>
<comment type="catalytic activity">
    <reaction evidence="1">
        <text>ATP + protein L-histidine = ADP + protein N-phospho-L-histidine.</text>
        <dbReference type="EC" id="2.7.13.3"/>
    </reaction>
</comment>
<evidence type="ECO:0000256" key="4">
    <source>
        <dbReference type="ARBA" id="ARBA00022679"/>
    </source>
</evidence>
<dbReference type="RefSeq" id="WP_067556722.1">
    <property type="nucleotide sequence ID" value="NZ_LPXN01000114.1"/>
</dbReference>
<feature type="coiled-coil region" evidence="6">
    <location>
        <begin position="207"/>
        <end position="245"/>
    </location>
</feature>
<dbReference type="InterPro" id="IPR003594">
    <property type="entry name" value="HATPase_dom"/>
</dbReference>
<keyword evidence="7" id="KW-0472">Membrane</keyword>
<feature type="domain" description="Histidine kinase" evidence="8">
    <location>
        <begin position="252"/>
        <end position="489"/>
    </location>
</feature>
<dbReference type="Gene3D" id="1.10.287.130">
    <property type="match status" value="1"/>
</dbReference>
<evidence type="ECO:0000256" key="2">
    <source>
        <dbReference type="ARBA" id="ARBA00012438"/>
    </source>
</evidence>
<dbReference type="PRINTS" id="PR00344">
    <property type="entry name" value="BCTRLSENSOR"/>
</dbReference>
<keyword evidence="4" id="KW-0808">Transferase</keyword>
<dbReference type="GO" id="GO:0030295">
    <property type="term" value="F:protein kinase activator activity"/>
    <property type="evidence" value="ECO:0007669"/>
    <property type="project" value="TreeGrafter"/>
</dbReference>
<dbReference type="AlphaFoldDB" id="A0A154W286"/>
<dbReference type="InterPro" id="IPR036890">
    <property type="entry name" value="HATPase_C_sf"/>
</dbReference>
<dbReference type="PROSITE" id="PS50109">
    <property type="entry name" value="HIS_KIN"/>
    <property type="match status" value="1"/>
</dbReference>
<reference evidence="9 10" key="1">
    <citation type="submission" date="2015-12" db="EMBL/GenBank/DDBJ databases">
        <title>Genome sequence of Oceanibaculum pacificum MCCC 1A02656.</title>
        <authorList>
            <person name="Lu L."/>
            <person name="Lai Q."/>
            <person name="Shao Z."/>
            <person name="Qian P."/>
        </authorList>
    </citation>
    <scope>NUCLEOTIDE SEQUENCE [LARGE SCALE GENOMIC DNA]</scope>
    <source>
        <strain evidence="9 10">MCCC 1A02656</strain>
    </source>
</reference>
<dbReference type="PANTHER" id="PTHR42878">
    <property type="entry name" value="TWO-COMPONENT HISTIDINE KINASE"/>
    <property type="match status" value="1"/>
</dbReference>
<dbReference type="InterPro" id="IPR007891">
    <property type="entry name" value="CHASE3"/>
</dbReference>
<comment type="caution">
    <text evidence="9">The sequence shown here is derived from an EMBL/GenBank/DDBJ whole genome shotgun (WGS) entry which is preliminary data.</text>
</comment>
<dbReference type="EMBL" id="LPXN01000114">
    <property type="protein sequence ID" value="KZD07610.1"/>
    <property type="molecule type" value="Genomic_DNA"/>
</dbReference>
<dbReference type="InterPro" id="IPR004358">
    <property type="entry name" value="Sig_transdc_His_kin-like_C"/>
</dbReference>
<evidence type="ECO:0000256" key="5">
    <source>
        <dbReference type="ARBA" id="ARBA00022777"/>
    </source>
</evidence>
<evidence type="ECO:0000313" key="10">
    <source>
        <dbReference type="Proteomes" id="UP000076400"/>
    </source>
</evidence>
<organism evidence="9 10">
    <name type="scientific">Oceanibaculum pacificum</name>
    <dbReference type="NCBI Taxonomy" id="580166"/>
    <lineage>
        <taxon>Bacteria</taxon>
        <taxon>Pseudomonadati</taxon>
        <taxon>Pseudomonadota</taxon>
        <taxon>Alphaproteobacteria</taxon>
        <taxon>Rhodospirillales</taxon>
        <taxon>Oceanibaculaceae</taxon>
        <taxon>Oceanibaculum</taxon>
    </lineage>
</organism>
<dbReference type="SMART" id="SM00388">
    <property type="entry name" value="HisKA"/>
    <property type="match status" value="1"/>
</dbReference>
<dbReference type="InterPro" id="IPR050351">
    <property type="entry name" value="BphY/WalK/GraS-like"/>
</dbReference>
<dbReference type="Proteomes" id="UP000076400">
    <property type="component" value="Unassembled WGS sequence"/>
</dbReference>
<dbReference type="STRING" id="580166.AUP43_09990"/>
<evidence type="ECO:0000256" key="1">
    <source>
        <dbReference type="ARBA" id="ARBA00000085"/>
    </source>
</evidence>
<accession>A0A154W286</accession>
<evidence type="ECO:0000256" key="3">
    <source>
        <dbReference type="ARBA" id="ARBA00022553"/>
    </source>
</evidence>
<keyword evidence="10" id="KW-1185">Reference proteome</keyword>
<dbReference type="Pfam" id="PF05227">
    <property type="entry name" value="CHASE3"/>
    <property type="match status" value="1"/>
</dbReference>
<feature type="transmembrane region" description="Helical" evidence="7">
    <location>
        <begin position="12"/>
        <end position="34"/>
    </location>
</feature>
<dbReference type="SUPFAM" id="SSF47384">
    <property type="entry name" value="Homodimeric domain of signal transducing histidine kinase"/>
    <property type="match status" value="1"/>
</dbReference>
<dbReference type="CDD" id="cd00082">
    <property type="entry name" value="HisKA"/>
    <property type="match status" value="1"/>
</dbReference>
<dbReference type="InterPro" id="IPR003661">
    <property type="entry name" value="HisK_dim/P_dom"/>
</dbReference>
<keyword evidence="7" id="KW-0812">Transmembrane</keyword>
<evidence type="ECO:0000313" key="9">
    <source>
        <dbReference type="EMBL" id="KZD07610.1"/>
    </source>
</evidence>
<proteinExistence type="predicted"/>
<dbReference type="GO" id="GO:0000155">
    <property type="term" value="F:phosphorelay sensor kinase activity"/>
    <property type="evidence" value="ECO:0007669"/>
    <property type="project" value="InterPro"/>
</dbReference>
<evidence type="ECO:0000259" key="8">
    <source>
        <dbReference type="PROSITE" id="PS50109"/>
    </source>
</evidence>
<evidence type="ECO:0000256" key="6">
    <source>
        <dbReference type="SAM" id="Coils"/>
    </source>
</evidence>
<dbReference type="GO" id="GO:0007234">
    <property type="term" value="P:osmosensory signaling via phosphorelay pathway"/>
    <property type="evidence" value="ECO:0007669"/>
    <property type="project" value="TreeGrafter"/>
</dbReference>
<dbReference type="EC" id="2.7.13.3" evidence="2"/>
<keyword evidence="5 9" id="KW-0418">Kinase</keyword>
<evidence type="ECO:0000256" key="7">
    <source>
        <dbReference type="SAM" id="Phobius"/>
    </source>
</evidence>
<dbReference type="OrthoDB" id="9808408at2"/>
<keyword evidence="7" id="KW-1133">Transmembrane helix</keyword>
<feature type="transmembrane region" description="Helical" evidence="7">
    <location>
        <begin position="190"/>
        <end position="210"/>
    </location>
</feature>
<sequence>MPISSIAFVRSSALFLLIGVAALLGIVATNLLLFERTQSYYDNVLLARDTRNMVASLLSRLQDMETGQRGYLLTGDEPYLAPYEEGKAEIEPLLQRLRERMDAYPEIQPTLSQVETLVTTKLAEMRDTVSLARDGRRADAMRLIETDQGKLLMDNLRQLLSDMQRAMEQRVSEEASAQQSSASLLRWTTIFGAVIIAAVVLGAIWMVLLYTRELGNARKQVEQLNIELEKRVKERTADLARANEEVQRFAYIVTHDLRAPLVNIMGFTAELETSLASLQAYVATVEGREDDPAFAEVKTAADADMPEALEFIRSSTRKMDGLINAILKLSREGRRQLKPELIELNAMLEQASANVQHQITEADGEVSLDIAVPTMISDRLSLEQVIGNLLDNAVKYRDAQRPLRISIVARPAIDNTIELEIADNGRGIAQQDHDRVFELFRRAGSQDQPGEGIGLAHVRTMVRNLGGDIALESEFGKGTSFKINLPRDLRAALGSRNS</sequence>